<dbReference type="InterPro" id="IPR029045">
    <property type="entry name" value="ClpP/crotonase-like_dom_sf"/>
</dbReference>
<organism evidence="4 5">
    <name type="scientific">Aspergillus pseudoustus</name>
    <dbReference type="NCBI Taxonomy" id="1810923"/>
    <lineage>
        <taxon>Eukaryota</taxon>
        <taxon>Fungi</taxon>
        <taxon>Dikarya</taxon>
        <taxon>Ascomycota</taxon>
        <taxon>Pezizomycotina</taxon>
        <taxon>Eurotiomycetes</taxon>
        <taxon>Eurotiomycetidae</taxon>
        <taxon>Eurotiales</taxon>
        <taxon>Aspergillaceae</taxon>
        <taxon>Aspergillus</taxon>
        <taxon>Aspergillus subgen. Nidulantes</taxon>
    </lineage>
</organism>
<evidence type="ECO:0000313" key="4">
    <source>
        <dbReference type="EMBL" id="KAL2844507.1"/>
    </source>
</evidence>
<dbReference type="InterPro" id="IPR051053">
    <property type="entry name" value="ECH/Chromodomain_protein"/>
</dbReference>
<dbReference type="PANTHER" id="PTHR43684">
    <property type="match status" value="1"/>
</dbReference>
<dbReference type="PANTHER" id="PTHR43684:SF1">
    <property type="entry name" value="ENOYL-COA DELTA ISOMERASE 2"/>
    <property type="match status" value="1"/>
</dbReference>
<sequence length="266" mass="29137">MAGIPELRYISASLGQEGVLVLKYNRSHAGNAINNATIKELFRALQWAIEEPRVKIIVQTGEGRFFTTGMDLSSIQGEDDSPQILYDVNKLMIDCEKITIAAVNGPGVGYGASSIGLFDLVYAVPDAYFFTPFIKWGLCAEACSSFAFPSIMGRQRASHMLLTGERMTATELEAAGLVSKVIAKENFLQDVLALANPLAGQPTEALRVNKQLLSRGWKEQLHETNEQELRAFEDLMKGDAAKKRAGMFAAEQALKRANGKGRVHNL</sequence>
<dbReference type="InterPro" id="IPR001753">
    <property type="entry name" value="Enoyl-CoA_hydra/iso"/>
</dbReference>
<comment type="caution">
    <text evidence="4">The sequence shown here is derived from an EMBL/GenBank/DDBJ whole genome shotgun (WGS) entry which is preliminary data.</text>
</comment>
<comment type="subcellular location">
    <subcellularLocation>
        <location evidence="1">Peroxisome</location>
    </subcellularLocation>
</comment>
<protein>
    <submittedName>
        <fullName evidence="4">ClpP/crotonase-like domain-containing protein</fullName>
    </submittedName>
</protein>
<dbReference type="Pfam" id="PF00378">
    <property type="entry name" value="ECH_1"/>
    <property type="match status" value="1"/>
</dbReference>
<keyword evidence="3" id="KW-0413">Isomerase</keyword>
<reference evidence="4 5" key="1">
    <citation type="submission" date="2024-07" db="EMBL/GenBank/DDBJ databases">
        <title>Section-level genome sequencing and comparative genomics of Aspergillus sections Usti and Cavernicolus.</title>
        <authorList>
            <consortium name="Lawrence Berkeley National Laboratory"/>
            <person name="Nybo J.L."/>
            <person name="Vesth T.C."/>
            <person name="Theobald S."/>
            <person name="Frisvad J.C."/>
            <person name="Larsen T.O."/>
            <person name="Kjaerboelling I."/>
            <person name="Rothschild-Mancinelli K."/>
            <person name="Lyhne E.K."/>
            <person name="Kogle M.E."/>
            <person name="Barry K."/>
            <person name="Clum A."/>
            <person name="Na H."/>
            <person name="Ledsgaard L."/>
            <person name="Lin J."/>
            <person name="Lipzen A."/>
            <person name="Kuo A."/>
            <person name="Riley R."/>
            <person name="Mondo S."/>
            <person name="Labutti K."/>
            <person name="Haridas S."/>
            <person name="Pangalinan J."/>
            <person name="Salamov A.A."/>
            <person name="Simmons B.A."/>
            <person name="Magnuson J.K."/>
            <person name="Chen J."/>
            <person name="Drula E."/>
            <person name="Henrissat B."/>
            <person name="Wiebenga A."/>
            <person name="Lubbers R.J."/>
            <person name="Gomes A.C."/>
            <person name="Makela M.R."/>
            <person name="Stajich J."/>
            <person name="Grigoriev I.V."/>
            <person name="Mortensen U.H."/>
            <person name="De Vries R.P."/>
            <person name="Baker S.E."/>
            <person name="Andersen M.R."/>
        </authorList>
    </citation>
    <scope>NUCLEOTIDE SEQUENCE [LARGE SCALE GENOMIC DNA]</scope>
    <source>
        <strain evidence="4 5">CBS 123904</strain>
    </source>
</reference>
<dbReference type="EMBL" id="JBFXLU010000080">
    <property type="protein sequence ID" value="KAL2844507.1"/>
    <property type="molecule type" value="Genomic_DNA"/>
</dbReference>
<keyword evidence="2" id="KW-0576">Peroxisome</keyword>
<evidence type="ECO:0000256" key="3">
    <source>
        <dbReference type="ARBA" id="ARBA00023235"/>
    </source>
</evidence>
<evidence type="ECO:0000256" key="2">
    <source>
        <dbReference type="ARBA" id="ARBA00023140"/>
    </source>
</evidence>
<name>A0ABR4JWR7_9EURO</name>
<dbReference type="SUPFAM" id="SSF52096">
    <property type="entry name" value="ClpP/crotonase"/>
    <property type="match status" value="1"/>
</dbReference>
<evidence type="ECO:0000256" key="1">
    <source>
        <dbReference type="ARBA" id="ARBA00004275"/>
    </source>
</evidence>
<dbReference type="Gene3D" id="3.90.226.10">
    <property type="entry name" value="2-enoyl-CoA Hydratase, Chain A, domain 1"/>
    <property type="match status" value="1"/>
</dbReference>
<dbReference type="Proteomes" id="UP001610446">
    <property type="component" value="Unassembled WGS sequence"/>
</dbReference>
<gene>
    <name evidence="4" type="ORF">BJY01DRAFT_248124</name>
</gene>
<keyword evidence="5" id="KW-1185">Reference proteome</keyword>
<accession>A0ABR4JWR7</accession>
<dbReference type="CDD" id="cd06558">
    <property type="entry name" value="crotonase-like"/>
    <property type="match status" value="1"/>
</dbReference>
<evidence type="ECO:0000313" key="5">
    <source>
        <dbReference type="Proteomes" id="UP001610446"/>
    </source>
</evidence>
<proteinExistence type="predicted"/>